<dbReference type="EMBL" id="CAJVQC010010999">
    <property type="protein sequence ID" value="CAG8622851.1"/>
    <property type="molecule type" value="Genomic_DNA"/>
</dbReference>
<dbReference type="Proteomes" id="UP000789920">
    <property type="component" value="Unassembled WGS sequence"/>
</dbReference>
<sequence length="264" mass="29932">RTVGVRIDESTVSRILKTGKKQLNSDVFNSNTKHHRSVTVSEVELALKEFVLNYQYKTILSDAMLVKKAKLLAAGIRQIKLQGKAASADNATILNALLLIQFKCAGYPLDRIYNIDKTGLFYRLEPDRTLATHRIARHKVDRERILIALYANADGSHKLNPLIDDLATMIENLYFSDPMQVEEFLSILNENIAYEIPDDDHAISELIEIFKKSNDIEDSDVIDIDETDNSLEIPMISADSTLEGLETTYMYLLQQDNISEQLKL</sequence>
<keyword evidence="2" id="KW-1185">Reference proteome</keyword>
<protein>
    <submittedName>
        <fullName evidence="1">19218_t:CDS:1</fullName>
    </submittedName>
</protein>
<feature type="non-terminal residue" evidence="1">
    <location>
        <position position="1"/>
    </location>
</feature>
<accession>A0ACA9MYP2</accession>
<evidence type="ECO:0000313" key="1">
    <source>
        <dbReference type="EMBL" id="CAG8622851.1"/>
    </source>
</evidence>
<name>A0ACA9MYP2_9GLOM</name>
<feature type="non-terminal residue" evidence="1">
    <location>
        <position position="264"/>
    </location>
</feature>
<evidence type="ECO:0000313" key="2">
    <source>
        <dbReference type="Proteomes" id="UP000789920"/>
    </source>
</evidence>
<organism evidence="1 2">
    <name type="scientific">Racocetra persica</name>
    <dbReference type="NCBI Taxonomy" id="160502"/>
    <lineage>
        <taxon>Eukaryota</taxon>
        <taxon>Fungi</taxon>
        <taxon>Fungi incertae sedis</taxon>
        <taxon>Mucoromycota</taxon>
        <taxon>Glomeromycotina</taxon>
        <taxon>Glomeromycetes</taxon>
        <taxon>Diversisporales</taxon>
        <taxon>Gigasporaceae</taxon>
        <taxon>Racocetra</taxon>
    </lineage>
</organism>
<gene>
    <name evidence="1" type="ORF">RPERSI_LOCUS6787</name>
</gene>
<comment type="caution">
    <text evidence="1">The sequence shown here is derived from an EMBL/GenBank/DDBJ whole genome shotgun (WGS) entry which is preliminary data.</text>
</comment>
<proteinExistence type="predicted"/>
<reference evidence="1" key="1">
    <citation type="submission" date="2021-06" db="EMBL/GenBank/DDBJ databases">
        <authorList>
            <person name="Kallberg Y."/>
            <person name="Tangrot J."/>
            <person name="Rosling A."/>
        </authorList>
    </citation>
    <scope>NUCLEOTIDE SEQUENCE</scope>
    <source>
        <strain evidence="1">MA461A</strain>
    </source>
</reference>